<organism evidence="1 2">
    <name type="scientific">Ascaris lumbricoides</name>
    <name type="common">Giant roundworm</name>
    <dbReference type="NCBI Taxonomy" id="6252"/>
    <lineage>
        <taxon>Eukaryota</taxon>
        <taxon>Metazoa</taxon>
        <taxon>Ecdysozoa</taxon>
        <taxon>Nematoda</taxon>
        <taxon>Chromadorea</taxon>
        <taxon>Rhabditida</taxon>
        <taxon>Spirurina</taxon>
        <taxon>Ascaridomorpha</taxon>
        <taxon>Ascaridoidea</taxon>
        <taxon>Ascarididae</taxon>
        <taxon>Ascaris</taxon>
    </lineage>
</organism>
<accession>A0A0M3IC28</accession>
<protein>
    <submittedName>
        <fullName evidence="2">Uncharacterized protein</fullName>
    </submittedName>
</protein>
<reference evidence="2" key="1">
    <citation type="submission" date="2017-02" db="UniProtKB">
        <authorList>
            <consortium name="WormBaseParasite"/>
        </authorList>
    </citation>
    <scope>IDENTIFICATION</scope>
</reference>
<dbReference type="AlphaFoldDB" id="A0A0M3IC28"/>
<evidence type="ECO:0000313" key="2">
    <source>
        <dbReference type="WBParaSite" id="ALUE_0001538501-mRNA-1"/>
    </source>
</evidence>
<name>A0A0M3IC28_ASCLU</name>
<sequence length="71" mass="8267">MNMPSTAQTDLATVNLPYDGYLGIAYAYLTAFCRRNILLILPHIYSSLSLFSFNNNKEILHCFQKHFHNWL</sequence>
<proteinExistence type="predicted"/>
<dbReference type="WBParaSite" id="ALUE_0001538501-mRNA-1">
    <property type="protein sequence ID" value="ALUE_0001538501-mRNA-1"/>
    <property type="gene ID" value="ALUE_0001538501"/>
</dbReference>
<dbReference type="Proteomes" id="UP000036681">
    <property type="component" value="Unplaced"/>
</dbReference>
<evidence type="ECO:0000313" key="1">
    <source>
        <dbReference type="Proteomes" id="UP000036681"/>
    </source>
</evidence>
<keyword evidence="1" id="KW-1185">Reference proteome</keyword>